<sequence>MGMAPTRAIGTLLLLAATLVVLFSRGSPKPSYLGSGTSIMGGTETVPMPLGRKTLSDYDQEALARMKQRYQALREEASISGKQSRLDIRYPGKLEHMKIYMTRQTKLRARAMQDTILGDVKDNNVMIYSKSYCPFCVKVKDLFQKMGVEAKVIELDEQGSGDMESTLKELTQQRTVPQVFVKGKFIGGCDDTMAAYDAGKLQELLDS</sequence>
<dbReference type="InterPro" id="IPR011899">
    <property type="entry name" value="Glutaredoxin_euk/vir"/>
</dbReference>
<evidence type="ECO:0000256" key="2">
    <source>
        <dbReference type="ARBA" id="ARBA00022982"/>
    </source>
</evidence>
<dbReference type="GO" id="GO:0005737">
    <property type="term" value="C:cytoplasm"/>
    <property type="evidence" value="ECO:0007669"/>
    <property type="project" value="TreeGrafter"/>
</dbReference>
<dbReference type="InterPro" id="IPR002109">
    <property type="entry name" value="Glutaredoxin"/>
</dbReference>
<dbReference type="InterPro" id="IPR014025">
    <property type="entry name" value="Glutaredoxin_subgr"/>
</dbReference>
<dbReference type="PRINTS" id="PR00160">
    <property type="entry name" value="GLUTAREDOXIN"/>
</dbReference>
<organism evidence="7">
    <name type="scientific">Lotharella oceanica</name>
    <dbReference type="NCBI Taxonomy" id="641309"/>
    <lineage>
        <taxon>Eukaryota</taxon>
        <taxon>Sar</taxon>
        <taxon>Rhizaria</taxon>
        <taxon>Cercozoa</taxon>
        <taxon>Chlorarachniophyceae</taxon>
        <taxon>Lotharella</taxon>
    </lineage>
</organism>
<dbReference type="InterPro" id="IPR011767">
    <property type="entry name" value="GLR_AS"/>
</dbReference>
<feature type="signal peptide" evidence="5">
    <location>
        <begin position="1"/>
        <end position="28"/>
    </location>
</feature>
<accession>A0A7S2TGC9</accession>
<keyword evidence="2" id="KW-0249">Electron transport</keyword>
<evidence type="ECO:0000256" key="1">
    <source>
        <dbReference type="ARBA" id="ARBA00022448"/>
    </source>
</evidence>
<dbReference type="PANTHER" id="PTHR45694:SF18">
    <property type="entry name" value="GLUTAREDOXIN-1-RELATED"/>
    <property type="match status" value="1"/>
</dbReference>
<dbReference type="EMBL" id="HBHP01003272">
    <property type="protein sequence ID" value="CAD9748019.1"/>
    <property type="molecule type" value="Transcribed_RNA"/>
</dbReference>
<feature type="chain" id="PRO_5031543725" description="Glutaredoxin domain-containing protein" evidence="5">
    <location>
        <begin position="29"/>
        <end position="207"/>
    </location>
</feature>
<gene>
    <name evidence="7" type="ORF">LSP00402_LOCUS2065</name>
</gene>
<dbReference type="PROSITE" id="PS51354">
    <property type="entry name" value="GLUTAREDOXIN_2"/>
    <property type="match status" value="1"/>
</dbReference>
<evidence type="ECO:0000256" key="5">
    <source>
        <dbReference type="SAM" id="SignalP"/>
    </source>
</evidence>
<proteinExistence type="predicted"/>
<dbReference type="GO" id="GO:0034599">
    <property type="term" value="P:cellular response to oxidative stress"/>
    <property type="evidence" value="ECO:0007669"/>
    <property type="project" value="TreeGrafter"/>
</dbReference>
<evidence type="ECO:0000259" key="6">
    <source>
        <dbReference type="Pfam" id="PF00462"/>
    </source>
</evidence>
<name>A0A7S2TGC9_9EUKA</name>
<dbReference type="PROSITE" id="PS00195">
    <property type="entry name" value="GLUTAREDOXIN_1"/>
    <property type="match status" value="1"/>
</dbReference>
<feature type="domain" description="Glutaredoxin" evidence="6">
    <location>
        <begin position="125"/>
        <end position="186"/>
    </location>
</feature>
<dbReference type="Gene3D" id="3.40.30.10">
    <property type="entry name" value="Glutaredoxin"/>
    <property type="match status" value="1"/>
</dbReference>
<dbReference type="CDD" id="cd03419">
    <property type="entry name" value="GRX_GRXh_1_2_like"/>
    <property type="match status" value="1"/>
</dbReference>
<dbReference type="InterPro" id="IPR036249">
    <property type="entry name" value="Thioredoxin-like_sf"/>
</dbReference>
<dbReference type="AlphaFoldDB" id="A0A7S2TGC9"/>
<evidence type="ECO:0000256" key="4">
    <source>
        <dbReference type="ARBA" id="ARBA00023284"/>
    </source>
</evidence>
<protein>
    <recommendedName>
        <fullName evidence="6">Glutaredoxin domain-containing protein</fullName>
    </recommendedName>
</protein>
<dbReference type="Pfam" id="PF00462">
    <property type="entry name" value="Glutaredoxin"/>
    <property type="match status" value="1"/>
</dbReference>
<dbReference type="PANTHER" id="PTHR45694">
    <property type="entry name" value="GLUTAREDOXIN 2"/>
    <property type="match status" value="1"/>
</dbReference>
<dbReference type="NCBIfam" id="TIGR02180">
    <property type="entry name" value="GRX_euk"/>
    <property type="match status" value="1"/>
</dbReference>
<keyword evidence="3" id="KW-1015">Disulfide bond</keyword>
<reference evidence="7" key="1">
    <citation type="submission" date="2021-01" db="EMBL/GenBank/DDBJ databases">
        <authorList>
            <person name="Corre E."/>
            <person name="Pelletier E."/>
            <person name="Niang G."/>
            <person name="Scheremetjew M."/>
            <person name="Finn R."/>
            <person name="Kale V."/>
            <person name="Holt S."/>
            <person name="Cochrane G."/>
            <person name="Meng A."/>
            <person name="Brown T."/>
            <person name="Cohen L."/>
        </authorList>
    </citation>
    <scope>NUCLEOTIDE SEQUENCE</scope>
    <source>
        <strain evidence="7">CCMP622</strain>
    </source>
</reference>
<keyword evidence="5" id="KW-0732">Signal</keyword>
<keyword evidence="1" id="KW-0813">Transport</keyword>
<dbReference type="SUPFAM" id="SSF52833">
    <property type="entry name" value="Thioredoxin-like"/>
    <property type="match status" value="1"/>
</dbReference>
<evidence type="ECO:0000313" key="7">
    <source>
        <dbReference type="EMBL" id="CAD9748019.1"/>
    </source>
</evidence>
<evidence type="ECO:0000256" key="3">
    <source>
        <dbReference type="ARBA" id="ARBA00023157"/>
    </source>
</evidence>
<keyword evidence="4" id="KW-0676">Redox-active center</keyword>
<dbReference type="GO" id="GO:0015038">
    <property type="term" value="F:glutathione disulfide oxidoreductase activity"/>
    <property type="evidence" value="ECO:0007669"/>
    <property type="project" value="TreeGrafter"/>
</dbReference>